<dbReference type="EMBL" id="KC810034">
    <property type="protein sequence ID" value="AGO87488.1"/>
    <property type="molecule type" value="Genomic_DNA"/>
</dbReference>
<sequence length="68" mass="7727">MTNSKSQSISWQANGAAMSDQAKRHESAAPVNLTRTVYQYAKALQLAEIPEVLIRLPSWVFEQQNMQY</sequence>
<proteinExistence type="predicted"/>
<dbReference type="AlphaFoldDB" id="S4W9Y2"/>
<evidence type="ECO:0000313" key="2">
    <source>
        <dbReference type="EMBL" id="AGO87488.1"/>
    </source>
</evidence>
<name>S4W9Y2_9BACT</name>
<accession>S4W9Y2</accession>
<protein>
    <submittedName>
        <fullName evidence="2">Uncharacterized protein</fullName>
    </submittedName>
</protein>
<evidence type="ECO:0000256" key="1">
    <source>
        <dbReference type="SAM" id="MobiDB-lite"/>
    </source>
</evidence>
<feature type="compositionally biased region" description="Polar residues" evidence="1">
    <location>
        <begin position="1"/>
        <end position="13"/>
    </location>
</feature>
<organism evidence="2">
    <name type="scientific">uncultured bacterium B19D1_C12D4_E9D6</name>
    <dbReference type="NCBI Taxonomy" id="1329637"/>
    <lineage>
        <taxon>Bacteria</taxon>
        <taxon>environmental samples</taxon>
    </lineage>
</organism>
<feature type="region of interest" description="Disordered" evidence="1">
    <location>
        <begin position="1"/>
        <end position="26"/>
    </location>
</feature>
<reference evidence="2" key="1">
    <citation type="submission" date="2013-03" db="EMBL/GenBank/DDBJ databases">
        <authorList>
            <person name="Ballestriero F."/>
        </authorList>
    </citation>
    <scope>NUCLEOTIDE SEQUENCE</scope>
</reference>